<name>A0A016U404_9BILA</name>
<gene>
    <name evidence="1" type="primary">Acey_s0058.g2871</name>
    <name evidence="1" type="ORF">Y032_0058g2871</name>
</gene>
<reference evidence="2" key="1">
    <citation type="journal article" date="2015" name="Nat. Genet.">
        <title>The genome and transcriptome of the zoonotic hookworm Ancylostoma ceylanicum identify infection-specific gene families.</title>
        <authorList>
            <person name="Schwarz E.M."/>
            <person name="Hu Y."/>
            <person name="Antoshechkin I."/>
            <person name="Miller M.M."/>
            <person name="Sternberg P.W."/>
            <person name="Aroian R.V."/>
        </authorList>
    </citation>
    <scope>NUCLEOTIDE SEQUENCE</scope>
    <source>
        <strain evidence="2">HY135</strain>
    </source>
</reference>
<dbReference type="Proteomes" id="UP000024635">
    <property type="component" value="Unassembled WGS sequence"/>
</dbReference>
<protein>
    <submittedName>
        <fullName evidence="1">Uncharacterized protein</fullName>
    </submittedName>
</protein>
<dbReference type="EMBL" id="JARK01001394">
    <property type="protein sequence ID" value="EYC09885.1"/>
    <property type="molecule type" value="Genomic_DNA"/>
</dbReference>
<accession>A0A016U404</accession>
<comment type="caution">
    <text evidence="1">The sequence shown here is derived from an EMBL/GenBank/DDBJ whole genome shotgun (WGS) entry which is preliminary data.</text>
</comment>
<evidence type="ECO:0000313" key="2">
    <source>
        <dbReference type="Proteomes" id="UP000024635"/>
    </source>
</evidence>
<dbReference type="OrthoDB" id="5872938at2759"/>
<sequence>MTVEQLKRCWRNKKAYVRDLLYREKSYRSGTGGGVDVDLEKAISKGLSEMSEVDVKIARLLGKEASFLGLRCAERNVVPANPRRSLYPSRARRVRPQQVRLCLQFQYLCLALLLEPPANDNPTSRDSPKRAEELSKQLSTFDSVSKIAPTMVKCLESGVNHFQ</sequence>
<organism evidence="1 2">
    <name type="scientific">Ancylostoma ceylanicum</name>
    <dbReference type="NCBI Taxonomy" id="53326"/>
    <lineage>
        <taxon>Eukaryota</taxon>
        <taxon>Metazoa</taxon>
        <taxon>Ecdysozoa</taxon>
        <taxon>Nematoda</taxon>
        <taxon>Chromadorea</taxon>
        <taxon>Rhabditida</taxon>
        <taxon>Rhabditina</taxon>
        <taxon>Rhabditomorpha</taxon>
        <taxon>Strongyloidea</taxon>
        <taxon>Ancylostomatidae</taxon>
        <taxon>Ancylostomatinae</taxon>
        <taxon>Ancylostoma</taxon>
    </lineage>
</organism>
<evidence type="ECO:0000313" key="1">
    <source>
        <dbReference type="EMBL" id="EYC09885.1"/>
    </source>
</evidence>
<keyword evidence="2" id="KW-1185">Reference proteome</keyword>
<dbReference type="AlphaFoldDB" id="A0A016U404"/>
<proteinExistence type="predicted"/>